<evidence type="ECO:0000256" key="3">
    <source>
        <dbReference type="ARBA" id="ARBA00022692"/>
    </source>
</evidence>
<dbReference type="AlphaFoldDB" id="A0A553NNH3"/>
<dbReference type="InterPro" id="IPR002347">
    <property type="entry name" value="SDR_fam"/>
</dbReference>
<dbReference type="EMBL" id="VCGU01000011">
    <property type="protein sequence ID" value="TRY66999.1"/>
    <property type="molecule type" value="Genomic_DNA"/>
</dbReference>
<evidence type="ECO:0000256" key="9">
    <source>
        <dbReference type="ARBA" id="ARBA00059620"/>
    </source>
</evidence>
<keyword evidence="7" id="KW-0443">Lipid metabolism</keyword>
<evidence type="ECO:0000256" key="2">
    <source>
        <dbReference type="ARBA" id="ARBA00006484"/>
    </source>
</evidence>
<keyword evidence="15" id="KW-1185">Reference proteome</keyword>
<name>A0A553NNH3_TIGCA</name>
<gene>
    <name evidence="14" type="ORF">TCAL_09695</name>
</gene>
<evidence type="ECO:0000256" key="8">
    <source>
        <dbReference type="ARBA" id="ARBA00023136"/>
    </source>
</evidence>
<comment type="function">
    <text evidence="9">Catalyzes the reduction of all-trans-retinal to all-trans-retinol in the presence of NADPH.</text>
</comment>
<reference evidence="14 15" key="1">
    <citation type="journal article" date="2018" name="Nat. Ecol. Evol.">
        <title>Genomic signatures of mitonuclear coevolution across populations of Tigriopus californicus.</title>
        <authorList>
            <person name="Barreto F.S."/>
            <person name="Watson E.T."/>
            <person name="Lima T.G."/>
            <person name="Willett C.S."/>
            <person name="Edmands S."/>
            <person name="Li W."/>
            <person name="Burton R.S."/>
        </authorList>
    </citation>
    <scope>NUCLEOTIDE SEQUENCE [LARGE SCALE GENOMIC DNA]</scope>
    <source>
        <strain evidence="14 15">San Diego</strain>
    </source>
</reference>
<accession>A0A553NNH3</accession>
<dbReference type="GO" id="GO:0005811">
    <property type="term" value="C:lipid droplet"/>
    <property type="evidence" value="ECO:0007669"/>
    <property type="project" value="TreeGrafter"/>
</dbReference>
<comment type="similarity">
    <text evidence="2 12">Belongs to the short-chain dehydrogenases/reductases (SDR) family.</text>
</comment>
<dbReference type="PRINTS" id="PR00081">
    <property type="entry name" value="GDHRDH"/>
</dbReference>
<keyword evidence="4" id="KW-0521">NADP</keyword>
<evidence type="ECO:0000313" key="14">
    <source>
        <dbReference type="EMBL" id="TRY66999.1"/>
    </source>
</evidence>
<evidence type="ECO:0000256" key="10">
    <source>
        <dbReference type="ARBA" id="ARBA00068717"/>
    </source>
</evidence>
<dbReference type="InterPro" id="IPR036291">
    <property type="entry name" value="NAD(P)-bd_dom_sf"/>
</dbReference>
<dbReference type="PANTHER" id="PTHR24322:SF736">
    <property type="entry name" value="RETINOL DEHYDROGENASE 10"/>
    <property type="match status" value="1"/>
</dbReference>
<keyword evidence="8 13" id="KW-0472">Membrane</keyword>
<dbReference type="PRINTS" id="PR00080">
    <property type="entry name" value="SDRFAMILY"/>
</dbReference>
<dbReference type="Pfam" id="PF00106">
    <property type="entry name" value="adh_short"/>
    <property type="match status" value="1"/>
</dbReference>
<evidence type="ECO:0000256" key="12">
    <source>
        <dbReference type="RuleBase" id="RU000363"/>
    </source>
</evidence>
<evidence type="ECO:0000313" key="15">
    <source>
        <dbReference type="Proteomes" id="UP000318571"/>
    </source>
</evidence>
<dbReference type="Proteomes" id="UP000318571">
    <property type="component" value="Chromosome 4"/>
</dbReference>
<evidence type="ECO:0000256" key="5">
    <source>
        <dbReference type="ARBA" id="ARBA00022989"/>
    </source>
</evidence>
<keyword evidence="6" id="KW-0560">Oxidoreductase</keyword>
<dbReference type="GO" id="GO:0052650">
    <property type="term" value="F:all-trans-retinol dehydrogenase (NADP+) activity"/>
    <property type="evidence" value="ECO:0007669"/>
    <property type="project" value="UniProtKB-ARBA"/>
</dbReference>
<dbReference type="CDD" id="cd05339">
    <property type="entry name" value="17beta-HSDXI-like_SDR_c"/>
    <property type="match status" value="1"/>
</dbReference>
<evidence type="ECO:0000256" key="1">
    <source>
        <dbReference type="ARBA" id="ARBA00004141"/>
    </source>
</evidence>
<dbReference type="SUPFAM" id="SSF51735">
    <property type="entry name" value="NAD(P)-binding Rossmann-fold domains"/>
    <property type="match status" value="1"/>
</dbReference>
<evidence type="ECO:0000256" key="13">
    <source>
        <dbReference type="SAM" id="Phobius"/>
    </source>
</evidence>
<dbReference type="PANTHER" id="PTHR24322">
    <property type="entry name" value="PKSB"/>
    <property type="match status" value="1"/>
</dbReference>
<dbReference type="GO" id="GO:0016020">
    <property type="term" value="C:membrane"/>
    <property type="evidence" value="ECO:0007669"/>
    <property type="project" value="UniProtKB-SubCell"/>
</dbReference>
<dbReference type="FunFam" id="3.40.50.720:FF:000131">
    <property type="entry name" value="Short-chain dehydrogenase/reductase 3"/>
    <property type="match status" value="1"/>
</dbReference>
<dbReference type="OMA" id="KQMALQY"/>
<evidence type="ECO:0000256" key="7">
    <source>
        <dbReference type="ARBA" id="ARBA00023098"/>
    </source>
</evidence>
<protein>
    <recommendedName>
        <fullName evidence="10">Short-chain dehydrogenase/reductase 3</fullName>
    </recommendedName>
    <alternativeName>
        <fullName evidence="11">Retinal short-chain dehydrogenase/reductase 1</fullName>
    </alternativeName>
</protein>
<evidence type="ECO:0000256" key="6">
    <source>
        <dbReference type="ARBA" id="ARBA00023002"/>
    </source>
</evidence>
<comment type="caution">
    <text evidence="14">The sequence shown here is derived from an EMBL/GenBank/DDBJ whole genome shotgun (WGS) entry which is preliminary data.</text>
</comment>
<proteinExistence type="inferred from homology"/>
<evidence type="ECO:0000256" key="11">
    <source>
        <dbReference type="ARBA" id="ARBA00082544"/>
    </source>
</evidence>
<keyword evidence="5 13" id="KW-1133">Transmembrane helix</keyword>
<feature type="transmembrane region" description="Helical" evidence="13">
    <location>
        <begin position="6"/>
        <end position="26"/>
    </location>
</feature>
<evidence type="ECO:0000256" key="4">
    <source>
        <dbReference type="ARBA" id="ARBA00022857"/>
    </source>
</evidence>
<dbReference type="STRING" id="6832.A0A553NNH3"/>
<comment type="subcellular location">
    <subcellularLocation>
        <location evidence="1">Membrane</location>
        <topology evidence="1">Multi-pass membrane protein</topology>
    </subcellularLocation>
</comment>
<sequence>MDPLVSAFVVFYRRMVIFVDIILFFIKCVKCNTFLINISSFPWVKSASLAFLRSFYRLFVNRPQRNIHGEIALITGAGNGIGRHLSLQLSKLGVIVVAVDVNEEHNNETVDMIKRHGFPAFGYKCDISSREQVEELAREVKNDVGDVTILINNAGIQIIRPLGQYTPSQIEKTVAVNLLGQLWMVRAFLPRMVQMDRGSIVSVAALGGYGGFPNMIPFCASKFAVRGYMESLYLELRQERPNHNLHLMTVAPFIVDTGRVKGALIRFPGLINIVKAEDAARTIIVSMRRGETVLFLPGIYYYIQNFIRILPLRVQLLITDFVDTGVEIHYDNHDGTY</sequence>
<keyword evidence="3 13" id="KW-0812">Transmembrane</keyword>
<dbReference type="Gene3D" id="3.40.50.720">
    <property type="entry name" value="NAD(P)-binding Rossmann-like Domain"/>
    <property type="match status" value="1"/>
</dbReference>
<organism evidence="14 15">
    <name type="scientific">Tigriopus californicus</name>
    <name type="common">Marine copepod</name>
    <dbReference type="NCBI Taxonomy" id="6832"/>
    <lineage>
        <taxon>Eukaryota</taxon>
        <taxon>Metazoa</taxon>
        <taxon>Ecdysozoa</taxon>
        <taxon>Arthropoda</taxon>
        <taxon>Crustacea</taxon>
        <taxon>Multicrustacea</taxon>
        <taxon>Hexanauplia</taxon>
        <taxon>Copepoda</taxon>
        <taxon>Harpacticoida</taxon>
        <taxon>Harpacticidae</taxon>
        <taxon>Tigriopus</taxon>
    </lineage>
</organism>